<evidence type="ECO:0000256" key="3">
    <source>
        <dbReference type="ARBA" id="ARBA00022741"/>
    </source>
</evidence>
<dbReference type="PANTHER" id="PTHR45348">
    <property type="entry name" value="HYPOTHETICAL OXIDOREDUCTASE (EUROFUNG)"/>
    <property type="match status" value="1"/>
</dbReference>
<dbReference type="eggNOG" id="KOG1198">
    <property type="taxonomic scope" value="Eukaryota"/>
</dbReference>
<evidence type="ECO:0000313" key="7">
    <source>
        <dbReference type="EMBL" id="KFX52863.1"/>
    </source>
</evidence>
<dbReference type="CDD" id="cd08249">
    <property type="entry name" value="enoyl_reductase_like"/>
    <property type="match status" value="1"/>
</dbReference>
<keyword evidence="5" id="KW-0560">Oxidoreductase</keyword>
<feature type="domain" description="Enoyl reductase (ER)" evidence="6">
    <location>
        <begin position="16"/>
        <end position="360"/>
    </location>
</feature>
<dbReference type="SUPFAM" id="SSF50129">
    <property type="entry name" value="GroES-like"/>
    <property type="match status" value="1"/>
</dbReference>
<dbReference type="EMBL" id="JPOX01000002">
    <property type="protein sequence ID" value="KFX52863.1"/>
    <property type="molecule type" value="Genomic_DNA"/>
</dbReference>
<keyword evidence="3" id="KW-0547">Nucleotide-binding</keyword>
<evidence type="ECO:0000256" key="4">
    <source>
        <dbReference type="ARBA" id="ARBA00022857"/>
    </source>
</evidence>
<dbReference type="InterPro" id="IPR013149">
    <property type="entry name" value="ADH-like_C"/>
</dbReference>
<dbReference type="InterPro" id="IPR036291">
    <property type="entry name" value="NAD(P)-bd_dom_sf"/>
</dbReference>
<dbReference type="InterPro" id="IPR020843">
    <property type="entry name" value="ER"/>
</dbReference>
<sequence length="365" mass="38982">MAISKTQTAVIQTNEKSSLPLIVSQSVPTFQLPSEQYVLVRVLAVALNPTDFKMVQHFPIGDNLAGCDFCGIIEACGSNDTANQFPIGTRVCGAVFPYNPSQRQSGAFAEWVIADSGLLLKVPEGWDDLDAAALGGVSWGTSVLAFYDPDALALIGRPTKPSEKREPVLVYGAGTGSGTMACQLLRLAGYAPIAVASSKSAAMAMEYGAIGVADYTSSTCAETIKQLAGGAPIRYVLDCITTAESAALCFSLIARTGGRYACLEELRPAWRTRRTVRVKEVMGFEGLGIKIDLGPTAYSRDVNLTLRKICCEATKEIQTVLDEGLLKPHPVREVTGQWQGIIDGLAMLQRGDVKGQKLVVRVSTI</sequence>
<dbReference type="InterPro" id="IPR013154">
    <property type="entry name" value="ADH-like_N"/>
</dbReference>
<keyword evidence="4" id="KW-0521">NADP</keyword>
<name>A0A093Y5U3_TALMA</name>
<gene>
    <name evidence="7" type="ORF">GQ26_0022540</name>
</gene>
<accession>A0A093Y5U3</accession>
<dbReference type="Pfam" id="PF00107">
    <property type="entry name" value="ADH_zinc_N"/>
    <property type="match status" value="1"/>
</dbReference>
<dbReference type="PANTHER" id="PTHR45348:SF1">
    <property type="entry name" value="TRANS-ENOYL REDUCTASE STHE"/>
    <property type="match status" value="1"/>
</dbReference>
<proteinExistence type="inferred from homology"/>
<dbReference type="SUPFAM" id="SSF51735">
    <property type="entry name" value="NAD(P)-binding Rossmann-fold domains"/>
    <property type="match status" value="1"/>
</dbReference>
<reference evidence="7" key="1">
    <citation type="journal article" date="2014" name="PLoS Genet.">
        <title>Signature Gene Expression Reveals Novel Clues to the Molecular Mechanisms of Dimorphic Transition in Penicillium marneffei.</title>
        <authorList>
            <person name="Yang E."/>
            <person name="Wang G."/>
            <person name="Cai J."/>
            <person name="Woo P.C."/>
            <person name="Lau S.K."/>
            <person name="Yuen K.-Y."/>
            <person name="Chow W.-N."/>
            <person name="Lin X."/>
        </authorList>
    </citation>
    <scope>NUCLEOTIDE SEQUENCE [LARGE SCALE GENOMIC DNA]</scope>
    <source>
        <strain evidence="7">PM1</strain>
    </source>
</reference>
<dbReference type="InterPro" id="IPR047122">
    <property type="entry name" value="Trans-enoyl_RdTase-like"/>
</dbReference>
<comment type="subunit">
    <text evidence="2">Monomer.</text>
</comment>
<dbReference type="HOGENOM" id="CLU_026673_16_1_1"/>
<comment type="caution">
    <text evidence="7">The sequence shown here is derived from an EMBL/GenBank/DDBJ whole genome shotgun (WGS) entry which is preliminary data.</text>
</comment>
<evidence type="ECO:0000256" key="2">
    <source>
        <dbReference type="ARBA" id="ARBA00011245"/>
    </source>
</evidence>
<dbReference type="Pfam" id="PF08240">
    <property type="entry name" value="ADH_N"/>
    <property type="match status" value="1"/>
</dbReference>
<dbReference type="Gene3D" id="3.40.50.720">
    <property type="entry name" value="NAD(P)-binding Rossmann-like Domain"/>
    <property type="match status" value="1"/>
</dbReference>
<dbReference type="GO" id="GO:0016651">
    <property type="term" value="F:oxidoreductase activity, acting on NAD(P)H"/>
    <property type="evidence" value="ECO:0007669"/>
    <property type="project" value="InterPro"/>
</dbReference>
<evidence type="ECO:0000256" key="5">
    <source>
        <dbReference type="ARBA" id="ARBA00023002"/>
    </source>
</evidence>
<dbReference type="GO" id="GO:0000166">
    <property type="term" value="F:nucleotide binding"/>
    <property type="evidence" value="ECO:0007669"/>
    <property type="project" value="UniProtKB-KW"/>
</dbReference>
<dbReference type="AlphaFoldDB" id="A0A093Y5U3"/>
<dbReference type="InterPro" id="IPR011032">
    <property type="entry name" value="GroES-like_sf"/>
</dbReference>
<evidence type="ECO:0000259" key="6">
    <source>
        <dbReference type="SMART" id="SM00829"/>
    </source>
</evidence>
<organism evidence="7">
    <name type="scientific">Talaromyces marneffei PM1</name>
    <dbReference type="NCBI Taxonomy" id="1077442"/>
    <lineage>
        <taxon>Eukaryota</taxon>
        <taxon>Fungi</taxon>
        <taxon>Dikarya</taxon>
        <taxon>Ascomycota</taxon>
        <taxon>Pezizomycotina</taxon>
        <taxon>Eurotiomycetes</taxon>
        <taxon>Eurotiomycetidae</taxon>
        <taxon>Eurotiales</taxon>
        <taxon>Trichocomaceae</taxon>
        <taxon>Talaromyces</taxon>
        <taxon>Talaromyces sect. Talaromyces</taxon>
    </lineage>
</organism>
<dbReference type="SMART" id="SM00829">
    <property type="entry name" value="PKS_ER"/>
    <property type="match status" value="1"/>
</dbReference>
<comment type="similarity">
    <text evidence="1">Belongs to the zinc-containing alcohol dehydrogenase family.</text>
</comment>
<dbReference type="Gene3D" id="3.90.180.10">
    <property type="entry name" value="Medium-chain alcohol dehydrogenases, catalytic domain"/>
    <property type="match status" value="1"/>
</dbReference>
<evidence type="ECO:0000256" key="1">
    <source>
        <dbReference type="ARBA" id="ARBA00008072"/>
    </source>
</evidence>
<protein>
    <submittedName>
        <fullName evidence="7">Protein TOXD</fullName>
    </submittedName>
</protein>